<reference evidence="4" key="1">
    <citation type="submission" date="2010-06" db="EMBL/GenBank/DDBJ databases">
        <authorList>
            <person name="Muzny D."/>
            <person name="Qin X."/>
            <person name="Buhay C."/>
            <person name="Dugan-Rocha S."/>
            <person name="Ding Y."/>
            <person name="Chen G."/>
            <person name="Hawes A."/>
            <person name="Holder M."/>
            <person name="Jhangiani S."/>
            <person name="Johnson A."/>
            <person name="Khan Z."/>
            <person name="Li Z."/>
            <person name="Liu W."/>
            <person name="Liu X."/>
            <person name="Perez L."/>
            <person name="Shen H."/>
            <person name="Wang Q."/>
            <person name="Watt J."/>
            <person name="Xi L."/>
            <person name="Xin Y."/>
            <person name="Zhou J."/>
            <person name="Deng J."/>
            <person name="Jiang H."/>
            <person name="Liu Y."/>
            <person name="Qu J."/>
            <person name="Song X.-Z."/>
            <person name="Zhang L."/>
            <person name="Villasana D."/>
            <person name="Johnson A."/>
            <person name="Liu J."/>
            <person name="Liyanage D."/>
            <person name="Lorensuhewa L."/>
            <person name="Robinson T."/>
            <person name="Song A."/>
            <person name="Song B.-B."/>
            <person name="Dinh H."/>
            <person name="Thornton R."/>
            <person name="Coyle M."/>
            <person name="Francisco L."/>
            <person name="Jackson L."/>
            <person name="Javaid M."/>
            <person name="Korchina V."/>
            <person name="Kovar C."/>
            <person name="Mata R."/>
            <person name="Mathew T."/>
            <person name="Ngo R."/>
            <person name="Nguyen L."/>
            <person name="Nguyen N."/>
            <person name="Okwuonu G."/>
            <person name="Ongeri F."/>
            <person name="Pham C."/>
            <person name="Simmons D."/>
            <person name="Wilczek-Boney K."/>
            <person name="Hale W."/>
            <person name="Jakkamsetti A."/>
            <person name="Pham P."/>
            <person name="Ruth R."/>
            <person name="San Lucas F."/>
            <person name="Warren J."/>
            <person name="Zhang J."/>
            <person name="Zhao Z."/>
            <person name="Zhou C."/>
            <person name="Zhu D."/>
            <person name="Lee S."/>
            <person name="Bess C."/>
            <person name="Blankenburg K."/>
            <person name="Forbes L."/>
            <person name="Fu Q."/>
            <person name="Gubbala S."/>
            <person name="Hirani K."/>
            <person name="Jayaseelan J.C."/>
            <person name="Lara F."/>
            <person name="Munidasa M."/>
            <person name="Palculict T."/>
            <person name="Patil S."/>
            <person name="Pu L.-L."/>
            <person name="Saada N."/>
            <person name="Tang L."/>
            <person name="Weissenberger G."/>
            <person name="Zhu Y."/>
            <person name="Hemphill L."/>
            <person name="Shang Y."/>
            <person name="Youmans B."/>
            <person name="Ayvaz T."/>
            <person name="Ross M."/>
            <person name="Santibanez J."/>
            <person name="Aqrawi P."/>
            <person name="Gross S."/>
            <person name="Joshi V."/>
            <person name="Fowler G."/>
            <person name="Nazareth L."/>
            <person name="Reid J."/>
            <person name="Worley K."/>
            <person name="Petrosino J."/>
            <person name="Highlander S."/>
            <person name="Gibbs R."/>
        </authorList>
    </citation>
    <scope>NUCLEOTIDE SEQUENCE [LARGE SCALE GENOMIC DNA]</scope>
    <source>
        <strain evidence="4">DSM 20601</strain>
    </source>
</reference>
<evidence type="ECO:0000256" key="1">
    <source>
        <dbReference type="ARBA" id="ARBA00034117"/>
    </source>
</evidence>
<dbReference type="PROSITE" id="PS51756">
    <property type="entry name" value="LXG"/>
    <property type="match status" value="1"/>
</dbReference>
<dbReference type="RefSeq" id="WP_003755211.1">
    <property type="nucleotide sequence ID" value="NZ_GL538352.1"/>
</dbReference>
<feature type="domain" description="LXG" evidence="3">
    <location>
        <begin position="1"/>
        <end position="226"/>
    </location>
</feature>
<sequence length="470" mass="53002">MSRIDIAEVTAFHRDLQQMNREARSAIQKMEQAAMNYAQDNSLKGQAVTTSKHYFAESYRTICDTVIGVMNESDHLLARYIQDFHSQVDPSPNAKIDAEMLQEAMAKIRTIERKKEHLQQSLSGSTAGLHEGQMQLFRMQMAAAVKQEKILEKYIHFEQSHGNFFSTIEELVHRAGKAVRQLLRESTFNEKTGAIHLPTGYGRSLKDLKKSLAKARGIDPKMEKKLKGYTVYAVVVPGAKDKATVTWFIEKDGVVVREAELQNYLEHAGKYLDPSDYYVIPYEVLTKKINDSWKQGIDYLSGKEYSGLIKGTVSASAYAEDWVERFNKSEFGQAVLGLGLSMAAILYRPVVKKVSGLKFSDVEKLENHFTKHGGEFKGAYSNVDEYLKGANDVIKNGEKVQYNYPLKDGTTELRTGYVKFMGNTSKGKAKFEFVGTNLSGDITTYHVKRGEDIYKLLNGSKHINVINPLE</sequence>
<dbReference type="eggNOG" id="COG5529">
    <property type="taxonomic scope" value="Bacteria"/>
</dbReference>
<accession>D7V1A7</accession>
<dbReference type="eggNOG" id="COG5444">
    <property type="taxonomic scope" value="Bacteria"/>
</dbReference>
<dbReference type="Proteomes" id="UP000010119">
    <property type="component" value="Unassembled WGS sequence"/>
</dbReference>
<feature type="coiled-coil region" evidence="2">
    <location>
        <begin position="13"/>
        <end position="40"/>
    </location>
</feature>
<organism evidence="4 5">
    <name type="scientific">Listeria grayi DSM 20601</name>
    <dbReference type="NCBI Taxonomy" id="525367"/>
    <lineage>
        <taxon>Bacteria</taxon>
        <taxon>Bacillati</taxon>
        <taxon>Bacillota</taxon>
        <taxon>Bacilli</taxon>
        <taxon>Bacillales</taxon>
        <taxon>Listeriaceae</taxon>
        <taxon>Listeria</taxon>
    </lineage>
</organism>
<evidence type="ECO:0000313" key="5">
    <source>
        <dbReference type="Proteomes" id="UP000010119"/>
    </source>
</evidence>
<evidence type="ECO:0000313" key="4">
    <source>
        <dbReference type="EMBL" id="EFI83339.1"/>
    </source>
</evidence>
<dbReference type="STRING" id="525367.HMPREF0556_12024"/>
<comment type="caution">
    <text evidence="4">The sequence shown here is derived from an EMBL/GenBank/DDBJ whole genome shotgun (WGS) entry which is preliminary data.</text>
</comment>
<dbReference type="HOGENOM" id="CLU_020303_1_0_9"/>
<evidence type="ECO:0000256" key="2">
    <source>
        <dbReference type="SAM" id="Coils"/>
    </source>
</evidence>
<dbReference type="AlphaFoldDB" id="D7V1A7"/>
<keyword evidence="5" id="KW-1185">Reference proteome</keyword>
<protein>
    <recommendedName>
        <fullName evidence="3">LXG domain-containing protein</fullName>
    </recommendedName>
</protein>
<dbReference type="EMBL" id="ACCR02000005">
    <property type="protein sequence ID" value="EFI83339.1"/>
    <property type="molecule type" value="Genomic_DNA"/>
</dbReference>
<evidence type="ECO:0000259" key="3">
    <source>
        <dbReference type="PROSITE" id="PS51756"/>
    </source>
</evidence>
<proteinExistence type="inferred from homology"/>
<keyword evidence="2" id="KW-0175">Coiled coil</keyword>
<comment type="similarity">
    <text evidence="1">In the N-terminal section; belongs to the LXG family.</text>
</comment>
<dbReference type="InterPro" id="IPR006829">
    <property type="entry name" value="LXG_dom"/>
</dbReference>
<gene>
    <name evidence="4" type="ORF">HMPREF0556_12024</name>
</gene>
<name>D7V1A7_LISGR</name>
<dbReference type="Pfam" id="PF04740">
    <property type="entry name" value="LXG"/>
    <property type="match status" value="1"/>
</dbReference>